<protein>
    <submittedName>
        <fullName evidence="1">Uncharacterized protein</fullName>
    </submittedName>
</protein>
<reference evidence="1" key="1">
    <citation type="journal article" date="2021" name="Proc. Natl. Acad. Sci. U.S.A.">
        <title>A Catalog of Tens of Thousands of Viruses from Human Metagenomes Reveals Hidden Associations with Chronic Diseases.</title>
        <authorList>
            <person name="Tisza M.J."/>
            <person name="Buck C.B."/>
        </authorList>
    </citation>
    <scope>NUCLEOTIDE SEQUENCE</scope>
    <source>
        <strain evidence="1">CtPjm15</strain>
    </source>
</reference>
<evidence type="ECO:0000313" key="1">
    <source>
        <dbReference type="EMBL" id="DAF52986.1"/>
    </source>
</evidence>
<dbReference type="EMBL" id="BK032645">
    <property type="protein sequence ID" value="DAF52986.1"/>
    <property type="molecule type" value="Genomic_DNA"/>
</dbReference>
<proteinExistence type="predicted"/>
<organism evidence="1">
    <name type="scientific">Phage sp. ctPjm15</name>
    <dbReference type="NCBI Taxonomy" id="2828006"/>
    <lineage>
        <taxon>Viruses</taxon>
    </lineage>
</organism>
<accession>A0A8S5SQX9</accession>
<sequence length="63" mass="7289">MGLSQELLAKKDKLCAEHYPKCITTECPLAKLFCYDIANFNDYYVNSHPALKRRITRILKAVK</sequence>
<name>A0A8S5SQX9_9VIRU</name>